<organism evidence="1 2">
    <name type="scientific">Apiospora saccharicola</name>
    <dbReference type="NCBI Taxonomy" id="335842"/>
    <lineage>
        <taxon>Eukaryota</taxon>
        <taxon>Fungi</taxon>
        <taxon>Dikarya</taxon>
        <taxon>Ascomycota</taxon>
        <taxon>Pezizomycotina</taxon>
        <taxon>Sordariomycetes</taxon>
        <taxon>Xylariomycetidae</taxon>
        <taxon>Amphisphaeriales</taxon>
        <taxon>Apiosporaceae</taxon>
        <taxon>Apiospora</taxon>
    </lineage>
</organism>
<gene>
    <name evidence="1" type="ORF">PG996_010539</name>
</gene>
<evidence type="ECO:0000313" key="2">
    <source>
        <dbReference type="Proteomes" id="UP001446871"/>
    </source>
</evidence>
<keyword evidence="2" id="KW-1185">Reference proteome</keyword>
<proteinExistence type="predicted"/>
<accession>A0ABR1UNW4</accession>
<evidence type="ECO:0000313" key="1">
    <source>
        <dbReference type="EMBL" id="KAK8060609.1"/>
    </source>
</evidence>
<sequence length="158" mass="18529">MRTSHIRPWCEAHAKQERVLYHFLKHADKHYDILKEPGDTEDMERNEAVITLLYYALVVRTAHGEWFFPDSKCQGHSTLEMILIGRRAAARNALYYMQFAIHTKTPDNLLQEIMKRVFITMPTIPSLNFLRETTETAEEYALLQQEGTQTCREKSLDI</sequence>
<comment type="caution">
    <text evidence="1">The sequence shown here is derived from an EMBL/GenBank/DDBJ whole genome shotgun (WGS) entry which is preliminary data.</text>
</comment>
<dbReference type="Proteomes" id="UP001446871">
    <property type="component" value="Unassembled WGS sequence"/>
</dbReference>
<reference evidence="1 2" key="1">
    <citation type="submission" date="2023-01" db="EMBL/GenBank/DDBJ databases">
        <title>Analysis of 21 Apiospora genomes using comparative genomics revels a genus with tremendous synthesis potential of carbohydrate active enzymes and secondary metabolites.</title>
        <authorList>
            <person name="Sorensen T."/>
        </authorList>
    </citation>
    <scope>NUCLEOTIDE SEQUENCE [LARGE SCALE GENOMIC DNA]</scope>
    <source>
        <strain evidence="1 2">CBS 83171</strain>
    </source>
</reference>
<protein>
    <submittedName>
        <fullName evidence="1">Uncharacterized protein</fullName>
    </submittedName>
</protein>
<name>A0ABR1UNW4_9PEZI</name>
<dbReference type="EMBL" id="JAQQWM010000006">
    <property type="protein sequence ID" value="KAK8060609.1"/>
    <property type="molecule type" value="Genomic_DNA"/>
</dbReference>